<organism evidence="2 3">
    <name type="scientific">Amblyomma americanum</name>
    <name type="common">Lone star tick</name>
    <dbReference type="NCBI Taxonomy" id="6943"/>
    <lineage>
        <taxon>Eukaryota</taxon>
        <taxon>Metazoa</taxon>
        <taxon>Ecdysozoa</taxon>
        <taxon>Arthropoda</taxon>
        <taxon>Chelicerata</taxon>
        <taxon>Arachnida</taxon>
        <taxon>Acari</taxon>
        <taxon>Parasitiformes</taxon>
        <taxon>Ixodida</taxon>
        <taxon>Ixodoidea</taxon>
        <taxon>Ixodidae</taxon>
        <taxon>Amblyomminae</taxon>
        <taxon>Amblyomma</taxon>
    </lineage>
</organism>
<accession>A0AAQ4E8N9</accession>
<evidence type="ECO:0000313" key="2">
    <source>
        <dbReference type="EMBL" id="KAK8771034.1"/>
    </source>
</evidence>
<protein>
    <submittedName>
        <fullName evidence="2">Uncharacterized protein</fullName>
    </submittedName>
</protein>
<feature type="non-terminal residue" evidence="2">
    <location>
        <position position="108"/>
    </location>
</feature>
<sequence>MPRRSSQPSCCAPSRRQLRDAPAKRNYCTDQEQRHCDTQLLRAWAPVADEGKKEPGVALGTEKDERCIELTFVQDYMEYLPGILPGSVFDGNKFCQSHHRGTPGIYFP</sequence>
<dbReference type="Proteomes" id="UP001321473">
    <property type="component" value="Unassembled WGS sequence"/>
</dbReference>
<evidence type="ECO:0000313" key="3">
    <source>
        <dbReference type="Proteomes" id="UP001321473"/>
    </source>
</evidence>
<dbReference type="EMBL" id="JARKHS020020220">
    <property type="protein sequence ID" value="KAK8771034.1"/>
    <property type="molecule type" value="Genomic_DNA"/>
</dbReference>
<evidence type="ECO:0000256" key="1">
    <source>
        <dbReference type="SAM" id="MobiDB-lite"/>
    </source>
</evidence>
<comment type="caution">
    <text evidence="2">The sequence shown here is derived from an EMBL/GenBank/DDBJ whole genome shotgun (WGS) entry which is preliminary data.</text>
</comment>
<name>A0AAQ4E8N9_AMBAM</name>
<keyword evidence="3" id="KW-1185">Reference proteome</keyword>
<proteinExistence type="predicted"/>
<dbReference type="AlphaFoldDB" id="A0AAQ4E8N9"/>
<feature type="region of interest" description="Disordered" evidence="1">
    <location>
        <begin position="1"/>
        <end position="24"/>
    </location>
</feature>
<reference evidence="2 3" key="1">
    <citation type="journal article" date="2023" name="Arcadia Sci">
        <title>De novo assembly of a long-read Amblyomma americanum tick genome.</title>
        <authorList>
            <person name="Chou S."/>
            <person name="Poskanzer K.E."/>
            <person name="Rollins M."/>
            <person name="Thuy-Boun P.S."/>
        </authorList>
    </citation>
    <scope>NUCLEOTIDE SEQUENCE [LARGE SCALE GENOMIC DNA]</scope>
    <source>
        <strain evidence="2">F_SG_1</strain>
        <tissue evidence="2">Salivary glands</tissue>
    </source>
</reference>
<gene>
    <name evidence="2" type="ORF">V5799_025722</name>
</gene>